<feature type="compositionally biased region" description="Polar residues" evidence="1">
    <location>
        <begin position="114"/>
        <end position="130"/>
    </location>
</feature>
<dbReference type="Proteomes" id="UP000606194">
    <property type="component" value="Unassembled WGS sequence"/>
</dbReference>
<accession>A0A918L1R7</accession>
<evidence type="ECO:0000313" key="4">
    <source>
        <dbReference type="Proteomes" id="UP000606194"/>
    </source>
</evidence>
<name>A0A918L1R7_9ACTN</name>
<proteinExistence type="predicted"/>
<evidence type="ECO:0000313" key="3">
    <source>
        <dbReference type="EMBL" id="GGR77314.1"/>
    </source>
</evidence>
<reference evidence="3" key="1">
    <citation type="journal article" date="2014" name="Int. J. Syst. Evol. Microbiol.">
        <title>Complete genome sequence of Corynebacterium casei LMG S-19264T (=DSM 44701T), isolated from a smear-ripened cheese.</title>
        <authorList>
            <consortium name="US DOE Joint Genome Institute (JGI-PGF)"/>
            <person name="Walter F."/>
            <person name="Albersmeier A."/>
            <person name="Kalinowski J."/>
            <person name="Ruckert C."/>
        </authorList>
    </citation>
    <scope>NUCLEOTIDE SEQUENCE</scope>
    <source>
        <strain evidence="3">JCM 4386</strain>
    </source>
</reference>
<keyword evidence="2" id="KW-0812">Transmembrane</keyword>
<reference evidence="3" key="2">
    <citation type="submission" date="2020-09" db="EMBL/GenBank/DDBJ databases">
        <authorList>
            <person name="Sun Q."/>
            <person name="Ohkuma M."/>
        </authorList>
    </citation>
    <scope>NUCLEOTIDE SEQUENCE</scope>
    <source>
        <strain evidence="3">JCM 4386</strain>
    </source>
</reference>
<sequence>MDNRTPVDGGGDRPGESRRDLPCHPKRDAHGACPGRQGGHLAPVLVPPTPVRYESPDPLYAVMAYVFAAAFGLGDSTGLARFPGQRRPVRQRRRSGSPARRHARGCRSVASPGVSRSPSTTTGTVPDSAT</sequence>
<protein>
    <submittedName>
        <fullName evidence="3">Uncharacterized protein</fullName>
    </submittedName>
</protein>
<feature type="compositionally biased region" description="Basic residues" evidence="1">
    <location>
        <begin position="87"/>
        <end position="105"/>
    </location>
</feature>
<keyword evidence="2" id="KW-1133">Transmembrane helix</keyword>
<gene>
    <name evidence="3" type="ORF">GCM10010269_15730</name>
</gene>
<keyword evidence="2" id="KW-0472">Membrane</keyword>
<evidence type="ECO:0000256" key="2">
    <source>
        <dbReference type="SAM" id="Phobius"/>
    </source>
</evidence>
<organism evidence="3 4">
    <name type="scientific">Streptomyces humidus</name>
    <dbReference type="NCBI Taxonomy" id="52259"/>
    <lineage>
        <taxon>Bacteria</taxon>
        <taxon>Bacillati</taxon>
        <taxon>Actinomycetota</taxon>
        <taxon>Actinomycetes</taxon>
        <taxon>Kitasatosporales</taxon>
        <taxon>Streptomycetaceae</taxon>
        <taxon>Streptomyces</taxon>
    </lineage>
</organism>
<feature type="compositionally biased region" description="Basic and acidic residues" evidence="1">
    <location>
        <begin position="1"/>
        <end position="30"/>
    </location>
</feature>
<feature type="region of interest" description="Disordered" evidence="1">
    <location>
        <begin position="1"/>
        <end position="46"/>
    </location>
</feature>
<feature type="region of interest" description="Disordered" evidence="1">
    <location>
        <begin position="76"/>
        <end position="130"/>
    </location>
</feature>
<dbReference type="AlphaFoldDB" id="A0A918L1R7"/>
<evidence type="ECO:0000256" key="1">
    <source>
        <dbReference type="SAM" id="MobiDB-lite"/>
    </source>
</evidence>
<dbReference type="EMBL" id="BMTL01000005">
    <property type="protein sequence ID" value="GGR77314.1"/>
    <property type="molecule type" value="Genomic_DNA"/>
</dbReference>
<comment type="caution">
    <text evidence="3">The sequence shown here is derived from an EMBL/GenBank/DDBJ whole genome shotgun (WGS) entry which is preliminary data.</text>
</comment>
<feature type="transmembrane region" description="Helical" evidence="2">
    <location>
        <begin position="59"/>
        <end position="84"/>
    </location>
</feature>
<keyword evidence="4" id="KW-1185">Reference proteome</keyword>